<dbReference type="InterPro" id="IPR006311">
    <property type="entry name" value="TAT_signal"/>
</dbReference>
<dbReference type="Proteomes" id="UP001595645">
    <property type="component" value="Unassembled WGS sequence"/>
</dbReference>
<organism evidence="2 3">
    <name type="scientific">Amycolatopsis speibonae</name>
    <dbReference type="NCBI Taxonomy" id="1450224"/>
    <lineage>
        <taxon>Bacteria</taxon>
        <taxon>Bacillati</taxon>
        <taxon>Actinomycetota</taxon>
        <taxon>Actinomycetes</taxon>
        <taxon>Pseudonocardiales</taxon>
        <taxon>Pseudonocardiaceae</taxon>
        <taxon>Amycolatopsis</taxon>
    </lineage>
</organism>
<evidence type="ECO:0000256" key="1">
    <source>
        <dbReference type="SAM" id="SignalP"/>
    </source>
</evidence>
<protein>
    <submittedName>
        <fullName evidence="2">Uncharacterized protein</fullName>
    </submittedName>
</protein>
<gene>
    <name evidence="2" type="ORF">ACFOSH_07240</name>
</gene>
<feature type="signal peptide" evidence="1">
    <location>
        <begin position="1"/>
        <end position="28"/>
    </location>
</feature>
<dbReference type="RefSeq" id="WP_378237896.1">
    <property type="nucleotide sequence ID" value="NZ_JBHRWK010000012.1"/>
</dbReference>
<sequence>MTTPLPSRQAARRSVVALLLAFAGSLLAGPAQSAEAAPAPGIRASYANPVREADGHVDAQATVDRLRAMNADTYAFLVNKSTDWGDLEQEFLPAAQASGLAVWVYLVPPTECPGGTSCAEYLPYKKDYVAWGQAIARLSVRYPVLKAWAMDDFNANTSTFTKDYTARMRTAARAIQPGLDFYPVVYANAVTQSFVDTYATSIDSLILPFRDDPYRDTLWTGSLRPQLDQIVARLATKSRKAILMVYASTLSRTTITPDVEYVRTATAVGLEYTKAGKLDGVIQYALPLTAGRAQSGDERVGHTGNSALVFTVHPDNATTVGDYAAASTTIRLDAGSTSCRMVVWHTDDRPATSPLGYHAKQAIVGGAQVWERDVASEGSDWYTSSPIDLTPRLSGGSATLTLRLYEKKAVTNYSVTARMDDISLTGCHVTNPGFEADGGWTYSRKGGDVLAGRHTYDPVYSTSVHAAVGALYGG</sequence>
<accession>A0ABV7NR04</accession>
<proteinExistence type="predicted"/>
<evidence type="ECO:0000313" key="3">
    <source>
        <dbReference type="Proteomes" id="UP001595645"/>
    </source>
</evidence>
<keyword evidence="3" id="KW-1185">Reference proteome</keyword>
<reference evidence="3" key="1">
    <citation type="journal article" date="2019" name="Int. J. Syst. Evol. Microbiol.">
        <title>The Global Catalogue of Microorganisms (GCM) 10K type strain sequencing project: providing services to taxonomists for standard genome sequencing and annotation.</title>
        <authorList>
            <consortium name="The Broad Institute Genomics Platform"/>
            <consortium name="The Broad Institute Genome Sequencing Center for Infectious Disease"/>
            <person name="Wu L."/>
            <person name="Ma J."/>
        </authorList>
    </citation>
    <scope>NUCLEOTIDE SEQUENCE [LARGE SCALE GENOMIC DNA]</scope>
    <source>
        <strain evidence="3">CGMCC 4.7676</strain>
    </source>
</reference>
<dbReference type="PROSITE" id="PS51318">
    <property type="entry name" value="TAT"/>
    <property type="match status" value="1"/>
</dbReference>
<feature type="chain" id="PRO_5046359103" evidence="1">
    <location>
        <begin position="29"/>
        <end position="474"/>
    </location>
</feature>
<evidence type="ECO:0000313" key="2">
    <source>
        <dbReference type="EMBL" id="MFC3449224.1"/>
    </source>
</evidence>
<name>A0ABV7NR04_9PSEU</name>
<comment type="caution">
    <text evidence="2">The sequence shown here is derived from an EMBL/GenBank/DDBJ whole genome shotgun (WGS) entry which is preliminary data.</text>
</comment>
<dbReference type="EMBL" id="JBHRWK010000012">
    <property type="protein sequence ID" value="MFC3449224.1"/>
    <property type="molecule type" value="Genomic_DNA"/>
</dbReference>
<keyword evidence="1" id="KW-0732">Signal</keyword>